<feature type="compositionally biased region" description="Basic and acidic residues" evidence="1">
    <location>
        <begin position="118"/>
        <end position="129"/>
    </location>
</feature>
<feature type="region of interest" description="Disordered" evidence="1">
    <location>
        <begin position="101"/>
        <end position="129"/>
    </location>
</feature>
<sequence length="129" mass="14724">MVAAAPQRAQAQVAVQIGPPPECPYGYFDYPPYDCAPYGYYGPEWFSGGIFIGAGPWYHGRERFWGHVDNRFDRNDGWHGDYPRRGEHYDEHRRPGHVENFRGNEMRDGHGHSNLGAQHEHGGHGEHGH</sequence>
<organism evidence="2">
    <name type="scientific">Telmatobacter sp. DSM 110680</name>
    <dbReference type="NCBI Taxonomy" id="3036704"/>
    <lineage>
        <taxon>Bacteria</taxon>
        <taxon>Pseudomonadati</taxon>
        <taxon>Acidobacteriota</taxon>
        <taxon>Terriglobia</taxon>
        <taxon>Terriglobales</taxon>
        <taxon>Acidobacteriaceae</taxon>
        <taxon>Telmatobacter</taxon>
    </lineage>
</organism>
<feature type="region of interest" description="Disordered" evidence="1">
    <location>
        <begin position="76"/>
        <end position="95"/>
    </location>
</feature>
<name>A0AAU7DTQ0_9BACT</name>
<gene>
    <name evidence="2" type="ORF">P8935_14860</name>
</gene>
<proteinExistence type="predicted"/>
<feature type="compositionally biased region" description="Basic and acidic residues" evidence="1">
    <location>
        <begin position="101"/>
        <end position="111"/>
    </location>
</feature>
<evidence type="ECO:0000313" key="2">
    <source>
        <dbReference type="EMBL" id="XBH20131.1"/>
    </source>
</evidence>
<dbReference type="AlphaFoldDB" id="A0AAU7DTQ0"/>
<protein>
    <submittedName>
        <fullName evidence="2">Uncharacterized protein</fullName>
    </submittedName>
</protein>
<reference evidence="2" key="1">
    <citation type="submission" date="2023-03" db="EMBL/GenBank/DDBJ databases">
        <title>Edaphobacter sp.</title>
        <authorList>
            <person name="Huber K.J."/>
            <person name="Papendorf J."/>
            <person name="Pilke C."/>
            <person name="Bunk B."/>
            <person name="Sproeer C."/>
            <person name="Pester M."/>
        </authorList>
    </citation>
    <scope>NUCLEOTIDE SEQUENCE</scope>
    <source>
        <strain evidence="2">DSM 110680</strain>
    </source>
</reference>
<evidence type="ECO:0000256" key="1">
    <source>
        <dbReference type="SAM" id="MobiDB-lite"/>
    </source>
</evidence>
<dbReference type="EMBL" id="CP121196">
    <property type="protein sequence ID" value="XBH20131.1"/>
    <property type="molecule type" value="Genomic_DNA"/>
</dbReference>
<accession>A0AAU7DTQ0</accession>